<gene>
    <name evidence="1" type="ORF">TM448A00312_0046</name>
    <name evidence="2" type="ORF">TM448B07274_0008</name>
</gene>
<sequence>MNKELDFIKHKNFHKSNNPDNWKNGCDFCKKPFEEDERFIRIDVKCGIFRGDDEVYCFHNNCFGAGLDKIKTQNNIPK</sequence>
<accession>A0A6H1ZEX9</accession>
<evidence type="ECO:0000313" key="2">
    <source>
        <dbReference type="EMBL" id="QJI04293.1"/>
    </source>
</evidence>
<protein>
    <submittedName>
        <fullName evidence="1">Uncharacterized protein</fullName>
    </submittedName>
</protein>
<proteinExistence type="predicted"/>
<dbReference type="EMBL" id="MT145166">
    <property type="protein sequence ID" value="QJI04293.1"/>
    <property type="molecule type" value="Genomic_DNA"/>
</dbReference>
<reference evidence="1" key="1">
    <citation type="submission" date="2020-03" db="EMBL/GenBank/DDBJ databases">
        <title>The deep terrestrial virosphere.</title>
        <authorList>
            <person name="Holmfeldt K."/>
            <person name="Nilsson E."/>
            <person name="Simone D."/>
            <person name="Lopez-Fernandez M."/>
            <person name="Wu X."/>
            <person name="de Brujin I."/>
            <person name="Lundin D."/>
            <person name="Andersson A."/>
            <person name="Bertilsson S."/>
            <person name="Dopson M."/>
        </authorList>
    </citation>
    <scope>NUCLEOTIDE SEQUENCE</scope>
    <source>
        <strain evidence="1">TM448A00312</strain>
        <strain evidence="2">TM448B07274</strain>
    </source>
</reference>
<evidence type="ECO:0000313" key="1">
    <source>
        <dbReference type="EMBL" id="QJA46088.1"/>
    </source>
</evidence>
<name>A0A6H1ZEX9_9ZZZZ</name>
<organism evidence="1">
    <name type="scientific">viral metagenome</name>
    <dbReference type="NCBI Taxonomy" id="1070528"/>
    <lineage>
        <taxon>unclassified sequences</taxon>
        <taxon>metagenomes</taxon>
        <taxon>organismal metagenomes</taxon>
    </lineage>
</organism>
<dbReference type="EMBL" id="MT144002">
    <property type="protein sequence ID" value="QJA46088.1"/>
    <property type="molecule type" value="Genomic_DNA"/>
</dbReference>
<dbReference type="AlphaFoldDB" id="A0A6H1ZEX9"/>